<dbReference type="GO" id="GO:0047238">
    <property type="term" value="F:glucuronosyl-N-acetylgalactosaminyl-proteoglycan 4-beta-N-acetylgalactosaminyltransferase activity"/>
    <property type="evidence" value="ECO:0007669"/>
    <property type="project" value="TreeGrafter"/>
</dbReference>
<feature type="compositionally biased region" description="Gly residues" evidence="1">
    <location>
        <begin position="105"/>
        <end position="115"/>
    </location>
</feature>
<dbReference type="AlphaFoldDB" id="A0A286XNU0"/>
<reference evidence="2" key="2">
    <citation type="submission" date="2025-08" db="UniProtKB">
        <authorList>
            <consortium name="Ensembl"/>
        </authorList>
    </citation>
    <scope>IDENTIFICATION</scope>
    <source>
        <strain evidence="2">2N</strain>
    </source>
</reference>
<dbReference type="eggNOG" id="KOG3588">
    <property type="taxonomic scope" value="Eukaryota"/>
</dbReference>
<dbReference type="VEuPathDB" id="HostDB:ENSCPOG00000003868"/>
<dbReference type="OMA" id="HTCPALF"/>
<dbReference type="Gene3D" id="3.90.550.50">
    <property type="match status" value="1"/>
</dbReference>
<dbReference type="PANTHER" id="PTHR12369:SF40">
    <property type="entry name" value="CHONDROITIN SULFATE SYNTHASE 3"/>
    <property type="match status" value="1"/>
</dbReference>
<dbReference type="STRING" id="10141.ENSCPOP00000027068"/>
<evidence type="ECO:0008006" key="4">
    <source>
        <dbReference type="Google" id="ProtNLM"/>
    </source>
</evidence>
<dbReference type="InParanoid" id="A0A286XNU0"/>
<keyword evidence="3" id="KW-1185">Reference proteome</keyword>
<dbReference type="InterPro" id="IPR051227">
    <property type="entry name" value="CS_glycosyltransferase"/>
</dbReference>
<dbReference type="PANTHER" id="PTHR12369">
    <property type="entry name" value="CHONDROITIN SYNTHASE"/>
    <property type="match status" value="1"/>
</dbReference>
<dbReference type="Ensembl" id="ENSCPOT00000043148.1">
    <property type="protein sequence ID" value="ENSCPOP00000027068.1"/>
    <property type="gene ID" value="ENSCPOG00000003868.4"/>
</dbReference>
<name>A0A286XNU0_CAVPO</name>
<proteinExistence type="predicted"/>
<evidence type="ECO:0000313" key="2">
    <source>
        <dbReference type="Ensembl" id="ENSCPOP00000027068.1"/>
    </source>
</evidence>
<evidence type="ECO:0000313" key="3">
    <source>
        <dbReference type="Proteomes" id="UP000005447"/>
    </source>
</evidence>
<feature type="compositionally biased region" description="Pro residues" evidence="1">
    <location>
        <begin position="22"/>
        <end position="34"/>
    </location>
</feature>
<dbReference type="EMBL" id="AAKN02010117">
    <property type="status" value="NOT_ANNOTATED_CDS"/>
    <property type="molecule type" value="Genomic_DNA"/>
</dbReference>
<accession>A0A286XNU0</accession>
<feature type="region of interest" description="Disordered" evidence="1">
    <location>
        <begin position="1"/>
        <end position="132"/>
    </location>
</feature>
<evidence type="ECO:0000256" key="1">
    <source>
        <dbReference type="SAM" id="MobiDB-lite"/>
    </source>
</evidence>
<sequence length="329" mass="35141">YRSAIALAGSSAPSPRVGTAAGPPPAAPPSPSPGPRQERSPSPARQELQGQQLPKAAPGVSSFWNSPWQQPPPLPQRRRGLEPEGATGLLGAPAAEGDPEEEDGGAVGQQRGGRPGSSHNGSGDGGATDASTRPRDFLYVGVMTAQKYLGSRALAAQRTWARFIPGRVEFFSSQQPPNSGLDQPPPPLPVIALPGVDDSYPPQKKSFMMIKYMHDHYLDKYEWFMRADDDVYIKGDLPRPAVYLPTSPFLFPLPASAPAQPLPSSPAASLPARAPRSADPTPRTRPPLLCILHLFCHLNPPHTCPALFALLTLHSPFCPPRVPALCPVR</sequence>
<feature type="compositionally biased region" description="Low complexity" evidence="1">
    <location>
        <begin position="265"/>
        <end position="278"/>
    </location>
</feature>
<dbReference type="Proteomes" id="UP000005447">
    <property type="component" value="Unassembled WGS sequence"/>
</dbReference>
<dbReference type="Bgee" id="ENSCPOG00000003868">
    <property type="expression patterns" value="Expressed in frontal cortex and 3 other cell types or tissues"/>
</dbReference>
<feature type="region of interest" description="Disordered" evidence="1">
    <location>
        <begin position="262"/>
        <end position="282"/>
    </location>
</feature>
<dbReference type="GeneTree" id="ENSGT01050000244857"/>
<dbReference type="EMBL" id="AAKN02010116">
    <property type="status" value="NOT_ANNOTATED_CDS"/>
    <property type="molecule type" value="Genomic_DNA"/>
</dbReference>
<organism evidence="2 3">
    <name type="scientific">Cavia porcellus</name>
    <name type="common">Guinea pig</name>
    <dbReference type="NCBI Taxonomy" id="10141"/>
    <lineage>
        <taxon>Eukaryota</taxon>
        <taxon>Metazoa</taxon>
        <taxon>Chordata</taxon>
        <taxon>Craniata</taxon>
        <taxon>Vertebrata</taxon>
        <taxon>Euteleostomi</taxon>
        <taxon>Mammalia</taxon>
        <taxon>Eutheria</taxon>
        <taxon>Euarchontoglires</taxon>
        <taxon>Glires</taxon>
        <taxon>Rodentia</taxon>
        <taxon>Hystricomorpha</taxon>
        <taxon>Caviidae</taxon>
        <taxon>Cavia</taxon>
    </lineage>
</organism>
<reference evidence="3" key="1">
    <citation type="journal article" date="2011" name="Nature">
        <title>A high-resolution map of human evolutionary constraint using 29 mammals.</title>
        <authorList>
            <person name="Lindblad-Toh K."/>
            <person name="Garber M."/>
            <person name="Zuk O."/>
            <person name="Lin M.F."/>
            <person name="Parker B.J."/>
            <person name="Washietl S."/>
            <person name="Kheradpour P."/>
            <person name="Ernst J."/>
            <person name="Jordan G."/>
            <person name="Mauceli E."/>
            <person name="Ward L.D."/>
            <person name="Lowe C.B."/>
            <person name="Holloway A.K."/>
            <person name="Clamp M."/>
            <person name="Gnerre S."/>
            <person name="Alfoldi J."/>
            <person name="Beal K."/>
            <person name="Chang J."/>
            <person name="Clawson H."/>
            <person name="Cuff J."/>
            <person name="Di Palma F."/>
            <person name="Fitzgerald S."/>
            <person name="Flicek P."/>
            <person name="Guttman M."/>
            <person name="Hubisz M.J."/>
            <person name="Jaffe D.B."/>
            <person name="Jungreis I."/>
            <person name="Kent W.J."/>
            <person name="Kostka D."/>
            <person name="Lara M."/>
            <person name="Martins A.L."/>
            <person name="Massingham T."/>
            <person name="Moltke I."/>
            <person name="Raney B.J."/>
            <person name="Rasmussen M.D."/>
            <person name="Robinson J."/>
            <person name="Stark A."/>
            <person name="Vilella A.J."/>
            <person name="Wen J."/>
            <person name="Xie X."/>
            <person name="Zody M.C."/>
            <person name="Baldwin J."/>
            <person name="Bloom T."/>
            <person name="Chin C.W."/>
            <person name="Heiman D."/>
            <person name="Nicol R."/>
            <person name="Nusbaum C."/>
            <person name="Young S."/>
            <person name="Wilkinson J."/>
            <person name="Worley K.C."/>
            <person name="Kovar C.L."/>
            <person name="Muzny D.M."/>
            <person name="Gibbs R.A."/>
            <person name="Cree A."/>
            <person name="Dihn H.H."/>
            <person name="Fowler G."/>
            <person name="Jhangiani S."/>
            <person name="Joshi V."/>
            <person name="Lee S."/>
            <person name="Lewis L.R."/>
            <person name="Nazareth L.V."/>
            <person name="Okwuonu G."/>
            <person name="Santibanez J."/>
            <person name="Warren W.C."/>
            <person name="Mardis E.R."/>
            <person name="Weinstock G.M."/>
            <person name="Wilson R.K."/>
            <person name="Delehaunty K."/>
            <person name="Dooling D."/>
            <person name="Fronik C."/>
            <person name="Fulton L."/>
            <person name="Fulton B."/>
            <person name="Graves T."/>
            <person name="Minx P."/>
            <person name="Sodergren E."/>
            <person name="Birney E."/>
            <person name="Margulies E.H."/>
            <person name="Herrero J."/>
            <person name="Green E.D."/>
            <person name="Haussler D."/>
            <person name="Siepel A."/>
            <person name="Goldman N."/>
            <person name="Pollard K.S."/>
            <person name="Pedersen J.S."/>
            <person name="Lander E.S."/>
            <person name="Kellis M."/>
        </authorList>
    </citation>
    <scope>NUCLEOTIDE SEQUENCE [LARGE SCALE GENOMIC DNA]</scope>
    <source>
        <strain evidence="3">2N</strain>
    </source>
</reference>
<protein>
    <recommendedName>
        <fullName evidence="4">Hexosyltransferase</fullName>
    </recommendedName>
</protein>
<reference evidence="2" key="3">
    <citation type="submission" date="2025-09" db="UniProtKB">
        <authorList>
            <consortium name="Ensembl"/>
        </authorList>
    </citation>
    <scope>IDENTIFICATION</scope>
    <source>
        <strain evidence="2">2N</strain>
    </source>
</reference>